<dbReference type="PANTHER" id="PTHR33112:SF9">
    <property type="entry name" value="HETEROKARYON INCOMPATIBILITY DOMAIN-CONTAINING PROTEIN"/>
    <property type="match status" value="1"/>
</dbReference>
<dbReference type="RefSeq" id="XP_024721997.1">
    <property type="nucleotide sequence ID" value="XM_024870181.1"/>
</dbReference>
<dbReference type="InParanoid" id="A0A2T3B512"/>
<organism evidence="2 3">
    <name type="scientific">Amorphotheca resinae ATCC 22711</name>
    <dbReference type="NCBI Taxonomy" id="857342"/>
    <lineage>
        <taxon>Eukaryota</taxon>
        <taxon>Fungi</taxon>
        <taxon>Dikarya</taxon>
        <taxon>Ascomycota</taxon>
        <taxon>Pezizomycotina</taxon>
        <taxon>Leotiomycetes</taxon>
        <taxon>Helotiales</taxon>
        <taxon>Amorphothecaceae</taxon>
        <taxon>Amorphotheca</taxon>
    </lineage>
</organism>
<proteinExistence type="predicted"/>
<dbReference type="PANTHER" id="PTHR33112">
    <property type="entry name" value="DOMAIN PROTEIN, PUTATIVE-RELATED"/>
    <property type="match status" value="1"/>
</dbReference>
<reference evidence="2 3" key="1">
    <citation type="journal article" date="2018" name="New Phytol.">
        <title>Comparative genomics and transcriptomics depict ericoid mycorrhizal fungi as versatile saprotrophs and plant mutualists.</title>
        <authorList>
            <person name="Martino E."/>
            <person name="Morin E."/>
            <person name="Grelet G.A."/>
            <person name="Kuo A."/>
            <person name="Kohler A."/>
            <person name="Daghino S."/>
            <person name="Barry K.W."/>
            <person name="Cichocki N."/>
            <person name="Clum A."/>
            <person name="Dockter R.B."/>
            <person name="Hainaut M."/>
            <person name="Kuo R.C."/>
            <person name="LaButti K."/>
            <person name="Lindahl B.D."/>
            <person name="Lindquist E.A."/>
            <person name="Lipzen A."/>
            <person name="Khouja H.R."/>
            <person name="Magnuson J."/>
            <person name="Murat C."/>
            <person name="Ohm R.A."/>
            <person name="Singer S.W."/>
            <person name="Spatafora J.W."/>
            <person name="Wang M."/>
            <person name="Veneault-Fourrey C."/>
            <person name="Henrissat B."/>
            <person name="Grigoriev I.V."/>
            <person name="Martin F.M."/>
            <person name="Perotto S."/>
        </authorList>
    </citation>
    <scope>NUCLEOTIDE SEQUENCE [LARGE SCALE GENOMIC DNA]</scope>
    <source>
        <strain evidence="2 3">ATCC 22711</strain>
    </source>
</reference>
<protein>
    <recommendedName>
        <fullName evidence="1">Heterokaryon incompatibility domain-containing protein</fullName>
    </recommendedName>
</protein>
<evidence type="ECO:0000313" key="3">
    <source>
        <dbReference type="Proteomes" id="UP000241818"/>
    </source>
</evidence>
<dbReference type="EMBL" id="KZ679009">
    <property type="protein sequence ID" value="PSS21842.1"/>
    <property type="molecule type" value="Genomic_DNA"/>
</dbReference>
<dbReference type="InterPro" id="IPR010730">
    <property type="entry name" value="HET"/>
</dbReference>
<feature type="domain" description="Heterokaryon incompatibility" evidence="1">
    <location>
        <begin position="239"/>
        <end position="393"/>
    </location>
</feature>
<dbReference type="AlphaFoldDB" id="A0A2T3B512"/>
<sequence length="762" mass="87497">MSATLLSMEEALALCNGSQEPKEYLDFFEIVGTESCLSDCDSWSQYLRTRRQGSMNRNTYQKRAKLREDSGIIYESENNSRGNGWPRRAFTLEFLANSAKNGCGSCKVFKEILDVAIAVCFNSQLPWNSFRWKSDMFKLQVLDGDGEVRNELDFFTIQDSTVQFYGMAVSNLLLGDTASTVSFDRISHWVKECSTHHASCADDANASLPTRLIDVTPIERTSEHGVRLVETGHLKGTPYICLSHCWGTKPISAMTTLDTVHEYKSFIPWNRLPLNFQHAMEITRKLGVRYIWIDSLCIIQKNKADWERESSKMVSIYRNSFLTIAVTQSPDSQGGCFSKSKPDLCFRLMHPRGDNTVNTVLGVRTIRESDLITTQEKFRDRFPLFTRAWCFQERLLSRRVLQCNHREFTFDCSESSRCECSSASRYLASHFKPRMPLLPTKAKYDLLLKTGGRRIGRVGKDERKPYSRWRNVVEAYSLLHMTNSSDALPALSGLAREMIEITKDTYIAGLWLSNIDNDLLWYGMEMNRNHPSYSPKPGWRAPSWSWASISSGMGVRYLQPWQSHFDRPLSKKIQSVRYELASEDITGGVKSAELQILTSLGQGHVRRFCQKVFRNSRKLKLHVSNMRSDRTSDFADFDPKCQFMDGDEGIDLRDGLASLWSDYRFSEQHEWLKFGDPRDSNSCHGCALAVVYLLHIKTMKEKGDQNALQDFFMVLARDPSNRQTYVRVGLLQIIFKDIAKRNSWFKEVWEGRLLPEALISII</sequence>
<dbReference type="GeneID" id="36578262"/>
<dbReference type="Pfam" id="PF06985">
    <property type="entry name" value="HET"/>
    <property type="match status" value="1"/>
</dbReference>
<dbReference type="Proteomes" id="UP000241818">
    <property type="component" value="Unassembled WGS sequence"/>
</dbReference>
<evidence type="ECO:0000313" key="2">
    <source>
        <dbReference type="EMBL" id="PSS21842.1"/>
    </source>
</evidence>
<name>A0A2T3B512_AMORE</name>
<evidence type="ECO:0000259" key="1">
    <source>
        <dbReference type="Pfam" id="PF06985"/>
    </source>
</evidence>
<gene>
    <name evidence="2" type="ORF">M430DRAFT_99419</name>
</gene>
<dbReference type="OrthoDB" id="3486565at2759"/>
<accession>A0A2T3B512</accession>
<keyword evidence="3" id="KW-1185">Reference proteome</keyword>